<dbReference type="PANTHER" id="PTHR34992:SF10">
    <property type="entry name" value="COPPER ACQUISITION FACTOR BIM1-LIKE DOMAIN-CONTAINING PROTEIN"/>
    <property type="match status" value="1"/>
</dbReference>
<evidence type="ECO:0000256" key="1">
    <source>
        <dbReference type="ARBA" id="ARBA00004609"/>
    </source>
</evidence>
<comment type="subcellular location">
    <subcellularLocation>
        <location evidence="1">Cell membrane</location>
        <topology evidence="1">Lipid-anchor</topology>
        <topology evidence="1">GPI-anchor</topology>
    </subcellularLocation>
</comment>
<keyword evidence="11" id="KW-1185">Reference proteome</keyword>
<keyword evidence="8" id="KW-1133">Transmembrane helix</keyword>
<dbReference type="GO" id="GO:0005886">
    <property type="term" value="C:plasma membrane"/>
    <property type="evidence" value="ECO:0007669"/>
    <property type="project" value="UniProtKB-SubCell"/>
</dbReference>
<keyword evidence="5 8" id="KW-0472">Membrane</keyword>
<dbReference type="AlphaFoldDB" id="A0A6A5WYF6"/>
<dbReference type="Pfam" id="PF20238">
    <property type="entry name" value="BIM1-like_dom"/>
    <property type="match status" value="1"/>
</dbReference>
<dbReference type="GO" id="GO:0098552">
    <property type="term" value="C:side of membrane"/>
    <property type="evidence" value="ECO:0007669"/>
    <property type="project" value="UniProtKB-KW"/>
</dbReference>
<dbReference type="PANTHER" id="PTHR34992">
    <property type="entry name" value="HYPHAL ANASTAMOSIS-7 PROTEIN"/>
    <property type="match status" value="1"/>
</dbReference>
<evidence type="ECO:0000259" key="9">
    <source>
        <dbReference type="Pfam" id="PF20238"/>
    </source>
</evidence>
<protein>
    <recommendedName>
        <fullName evidence="9">Copper acquisition factor BIM1-like domain-containing protein</fullName>
    </recommendedName>
</protein>
<dbReference type="InterPro" id="IPR046530">
    <property type="entry name" value="BIM1-like_dom"/>
</dbReference>
<dbReference type="OrthoDB" id="5329488at2759"/>
<name>A0A6A5WYF6_9PLEO</name>
<feature type="transmembrane region" description="Helical" evidence="8">
    <location>
        <begin position="146"/>
        <end position="166"/>
    </location>
</feature>
<keyword evidence="3" id="KW-0336">GPI-anchor</keyword>
<evidence type="ECO:0000313" key="10">
    <source>
        <dbReference type="EMBL" id="KAF2004105.1"/>
    </source>
</evidence>
<accession>A0A6A5WYF6</accession>
<feature type="domain" description="Copper acquisition factor BIM1-like" evidence="9">
    <location>
        <begin position="3"/>
        <end position="127"/>
    </location>
</feature>
<evidence type="ECO:0000256" key="2">
    <source>
        <dbReference type="ARBA" id="ARBA00022475"/>
    </source>
</evidence>
<keyword evidence="7" id="KW-0449">Lipoprotein</keyword>
<evidence type="ECO:0000256" key="4">
    <source>
        <dbReference type="ARBA" id="ARBA00022729"/>
    </source>
</evidence>
<dbReference type="InterPro" id="IPR046936">
    <property type="entry name" value="BIM1-like"/>
</dbReference>
<keyword evidence="6" id="KW-0325">Glycoprotein</keyword>
<gene>
    <name evidence="10" type="ORF">P154DRAFT_519671</name>
</gene>
<dbReference type="EMBL" id="ML977569">
    <property type="protein sequence ID" value="KAF2004105.1"/>
    <property type="molecule type" value="Genomic_DNA"/>
</dbReference>
<keyword evidence="2" id="KW-1003">Cell membrane</keyword>
<keyword evidence="4" id="KW-0732">Signal</keyword>
<evidence type="ECO:0000256" key="5">
    <source>
        <dbReference type="ARBA" id="ARBA00023136"/>
    </source>
</evidence>
<evidence type="ECO:0000256" key="7">
    <source>
        <dbReference type="ARBA" id="ARBA00023288"/>
    </source>
</evidence>
<evidence type="ECO:0000256" key="6">
    <source>
        <dbReference type="ARBA" id="ARBA00023180"/>
    </source>
</evidence>
<sequence>MPTSTNRTKWPITGGAVSVQPGWFPGHSLALFYINMGYGNEPLNMSHAMLPMFQIAGPSNTQYDGTFCLPQVPLPANFPLKIGDNATIQIVEAAQHGAALYNCADITFADPKDVPEVNSSNCFNSTEIKFNLVYSTAEESAAQSAVLFNSMSLLLPLVMMVASWIYL</sequence>
<evidence type="ECO:0000256" key="3">
    <source>
        <dbReference type="ARBA" id="ARBA00022622"/>
    </source>
</evidence>
<keyword evidence="8" id="KW-0812">Transmembrane</keyword>
<dbReference type="Proteomes" id="UP000799779">
    <property type="component" value="Unassembled WGS sequence"/>
</dbReference>
<evidence type="ECO:0000313" key="11">
    <source>
        <dbReference type="Proteomes" id="UP000799779"/>
    </source>
</evidence>
<dbReference type="CDD" id="cd21176">
    <property type="entry name" value="LPMO_auxiliary-like"/>
    <property type="match status" value="1"/>
</dbReference>
<proteinExistence type="predicted"/>
<evidence type="ECO:0000256" key="8">
    <source>
        <dbReference type="SAM" id="Phobius"/>
    </source>
</evidence>
<organism evidence="10 11">
    <name type="scientific">Amniculicola lignicola CBS 123094</name>
    <dbReference type="NCBI Taxonomy" id="1392246"/>
    <lineage>
        <taxon>Eukaryota</taxon>
        <taxon>Fungi</taxon>
        <taxon>Dikarya</taxon>
        <taxon>Ascomycota</taxon>
        <taxon>Pezizomycotina</taxon>
        <taxon>Dothideomycetes</taxon>
        <taxon>Pleosporomycetidae</taxon>
        <taxon>Pleosporales</taxon>
        <taxon>Amniculicolaceae</taxon>
        <taxon>Amniculicola</taxon>
    </lineage>
</organism>
<reference evidence="10" key="1">
    <citation type="journal article" date="2020" name="Stud. Mycol.">
        <title>101 Dothideomycetes genomes: a test case for predicting lifestyles and emergence of pathogens.</title>
        <authorList>
            <person name="Haridas S."/>
            <person name="Albert R."/>
            <person name="Binder M."/>
            <person name="Bloem J."/>
            <person name="Labutti K."/>
            <person name="Salamov A."/>
            <person name="Andreopoulos B."/>
            <person name="Baker S."/>
            <person name="Barry K."/>
            <person name="Bills G."/>
            <person name="Bluhm B."/>
            <person name="Cannon C."/>
            <person name="Castanera R."/>
            <person name="Culley D."/>
            <person name="Daum C."/>
            <person name="Ezra D."/>
            <person name="Gonzalez J."/>
            <person name="Henrissat B."/>
            <person name="Kuo A."/>
            <person name="Liang C."/>
            <person name="Lipzen A."/>
            <person name="Lutzoni F."/>
            <person name="Magnuson J."/>
            <person name="Mondo S."/>
            <person name="Nolan M."/>
            <person name="Ohm R."/>
            <person name="Pangilinan J."/>
            <person name="Park H.-J."/>
            <person name="Ramirez L."/>
            <person name="Alfaro M."/>
            <person name="Sun H."/>
            <person name="Tritt A."/>
            <person name="Yoshinaga Y."/>
            <person name="Zwiers L.-H."/>
            <person name="Turgeon B."/>
            <person name="Goodwin S."/>
            <person name="Spatafora J."/>
            <person name="Crous P."/>
            <person name="Grigoriev I."/>
        </authorList>
    </citation>
    <scope>NUCLEOTIDE SEQUENCE</scope>
    <source>
        <strain evidence="10">CBS 123094</strain>
    </source>
</reference>